<proteinExistence type="predicted"/>
<reference evidence="2 3" key="1">
    <citation type="submission" date="2019-07" db="EMBL/GenBank/DDBJ databases">
        <authorList>
            <person name="Jastrzebski P J."/>
            <person name="Paukszto L."/>
            <person name="Jastrzebski P J."/>
        </authorList>
    </citation>
    <scope>NUCLEOTIDE SEQUENCE [LARGE SCALE GENOMIC DNA]</scope>
    <source>
        <strain evidence="2 3">WMS-il1</strain>
    </source>
</reference>
<dbReference type="PANTHER" id="PTHR15157:SF5">
    <property type="entry name" value="UV RADIATION RESISTANCE-ASSOCIATED GENE PROTEIN"/>
    <property type="match status" value="1"/>
</dbReference>
<dbReference type="PANTHER" id="PTHR15157">
    <property type="entry name" value="UV RADIATION RESISTANCE-ASSOCIATED GENE PROTEIN"/>
    <property type="match status" value="1"/>
</dbReference>
<evidence type="ECO:0000256" key="1">
    <source>
        <dbReference type="ARBA" id="ARBA00023054"/>
    </source>
</evidence>
<keyword evidence="1" id="KW-0175">Coiled coil</keyword>
<accession>A0A564YXA8</accession>
<dbReference type="GO" id="GO:0035493">
    <property type="term" value="P:SNARE complex assembly"/>
    <property type="evidence" value="ECO:0007669"/>
    <property type="project" value="TreeGrafter"/>
</dbReference>
<evidence type="ECO:0000313" key="3">
    <source>
        <dbReference type="Proteomes" id="UP000321570"/>
    </source>
</evidence>
<dbReference type="GO" id="GO:0000323">
    <property type="term" value="C:lytic vacuole"/>
    <property type="evidence" value="ECO:0007669"/>
    <property type="project" value="TreeGrafter"/>
</dbReference>
<dbReference type="AlphaFoldDB" id="A0A564YXA8"/>
<gene>
    <name evidence="2" type="ORF">WMSIL1_LOCUS10004</name>
</gene>
<dbReference type="EMBL" id="CABIJS010000432">
    <property type="protein sequence ID" value="VUZ51278.1"/>
    <property type="molecule type" value="Genomic_DNA"/>
</dbReference>
<name>A0A564YXA8_HYMDI</name>
<dbReference type="GO" id="GO:0000149">
    <property type="term" value="F:SNARE binding"/>
    <property type="evidence" value="ECO:0007669"/>
    <property type="project" value="TreeGrafter"/>
</dbReference>
<protein>
    <submittedName>
        <fullName evidence="2">Uncharacterized protein</fullName>
    </submittedName>
</protein>
<dbReference type="GO" id="GO:0005768">
    <property type="term" value="C:endosome"/>
    <property type="evidence" value="ECO:0007669"/>
    <property type="project" value="TreeGrafter"/>
</dbReference>
<dbReference type="Proteomes" id="UP000321570">
    <property type="component" value="Unassembled WGS sequence"/>
</dbReference>
<keyword evidence="3" id="KW-1185">Reference proteome</keyword>
<organism evidence="2 3">
    <name type="scientific">Hymenolepis diminuta</name>
    <name type="common">Rat tapeworm</name>
    <dbReference type="NCBI Taxonomy" id="6216"/>
    <lineage>
        <taxon>Eukaryota</taxon>
        <taxon>Metazoa</taxon>
        <taxon>Spiralia</taxon>
        <taxon>Lophotrochozoa</taxon>
        <taxon>Platyhelminthes</taxon>
        <taxon>Cestoda</taxon>
        <taxon>Eucestoda</taxon>
        <taxon>Cyclophyllidea</taxon>
        <taxon>Hymenolepididae</taxon>
        <taxon>Hymenolepis</taxon>
    </lineage>
</organism>
<sequence>MDLSDLKEVILPSIKNVDEQYKHILFTINDYAHSHGRAIFYRSAPCKDFDSPKWVISGISSPCLYSENSSAGFVFHFCKVDHQNQANVLSVWVDASRLSPHTFEFLPTVKPCIRSKLERMNELPNEIEEYKSQYSVLLKEFLLHYNHIHKSVDMSNSLNALQVRLVEVQNQLLTEVAKKSGLTSLLSALNSKLDVLSRSLESIEFLECKKSDFLLETQFLDRRLQRISNRIRSRRSDIAKMMQLCNLRRFEMIRELTNCYPIEIVGRPSAFGSTTSNPSDYIMTICGLLLLESEAPGNSAAPAAYVDTGNGTLLPLPASTCSTFNINSNDTVNQDRQRLSQSLRGLLLSNRPSTATAAIFHVICLLQLLSTILNVPLKYPLDSVSSRDALRPGITDPLLPCSGGPLNEIFPLYAQRNTATYRHAIHLLNQNIVSLRTYFELQTSNPLATLWNIRNLFEARLLNVSPKSHRVVKGDNHSVGGK</sequence>
<evidence type="ECO:0000313" key="2">
    <source>
        <dbReference type="EMBL" id="VUZ51278.1"/>
    </source>
</evidence>